<dbReference type="AlphaFoldDB" id="A0A1H1B580"/>
<sequence>MAPEHKLAHAAFTIYQDTEPPEFWTNYFGVSPSRAGAKGQPRLMPSGMMSSIPWRQGTWIVSSAEAIMSDDLTPHLRYLVGHLGLPRADLRELIERTCAQMRFFCYWDNESGDRVPDVPDDIRTMMEAMGGTVEIDEYR</sequence>
<dbReference type="RefSeq" id="WP_090801462.1">
    <property type="nucleotide sequence ID" value="NZ_FNKX01000001.1"/>
</dbReference>
<evidence type="ECO:0008006" key="3">
    <source>
        <dbReference type="Google" id="ProtNLM"/>
    </source>
</evidence>
<dbReference type="Proteomes" id="UP000199365">
    <property type="component" value="Unassembled WGS sequence"/>
</dbReference>
<proteinExistence type="predicted"/>
<dbReference type="EMBL" id="FNKX01000001">
    <property type="protein sequence ID" value="SDQ46566.1"/>
    <property type="molecule type" value="Genomic_DNA"/>
</dbReference>
<organism evidence="1 2">
    <name type="scientific">Paraburkholderia tuberum</name>
    <dbReference type="NCBI Taxonomy" id="157910"/>
    <lineage>
        <taxon>Bacteria</taxon>
        <taxon>Pseudomonadati</taxon>
        <taxon>Pseudomonadota</taxon>
        <taxon>Betaproteobacteria</taxon>
        <taxon>Burkholderiales</taxon>
        <taxon>Burkholderiaceae</taxon>
        <taxon>Paraburkholderia</taxon>
    </lineage>
</organism>
<accession>A0A1H1B580</accession>
<gene>
    <name evidence="1" type="ORF">SAMN05445850_0715</name>
</gene>
<name>A0A1H1B580_9BURK</name>
<protein>
    <recommendedName>
        <fullName evidence="3">DUF4279 domain-containing protein</fullName>
    </recommendedName>
</protein>
<reference evidence="2" key="1">
    <citation type="submission" date="2016-10" db="EMBL/GenBank/DDBJ databases">
        <authorList>
            <person name="Varghese N."/>
            <person name="Submissions S."/>
        </authorList>
    </citation>
    <scope>NUCLEOTIDE SEQUENCE [LARGE SCALE GENOMIC DNA]</scope>
    <source>
        <strain evidence="2">DUS833</strain>
    </source>
</reference>
<keyword evidence="2" id="KW-1185">Reference proteome</keyword>
<evidence type="ECO:0000313" key="1">
    <source>
        <dbReference type="EMBL" id="SDQ46566.1"/>
    </source>
</evidence>
<evidence type="ECO:0000313" key="2">
    <source>
        <dbReference type="Proteomes" id="UP000199365"/>
    </source>
</evidence>